<comment type="subcellular location">
    <subcellularLocation>
        <location evidence="1">Nucleus</location>
    </subcellularLocation>
</comment>
<dbReference type="Gene3D" id="3.40.50.300">
    <property type="entry name" value="P-loop containing nucleotide triphosphate hydrolases"/>
    <property type="match status" value="1"/>
</dbReference>
<dbReference type="OrthoDB" id="365981at2759"/>
<keyword evidence="7" id="KW-1185">Reference proteome</keyword>
<dbReference type="Gene3D" id="1.10.8.60">
    <property type="match status" value="1"/>
</dbReference>
<dbReference type="STRING" id="983967.A0A1E4T173"/>
<dbReference type="InterPro" id="IPR027417">
    <property type="entry name" value="P-loop_NTPase"/>
</dbReference>
<evidence type="ECO:0000259" key="5">
    <source>
        <dbReference type="Pfam" id="PF21639"/>
    </source>
</evidence>
<dbReference type="InterPro" id="IPR047088">
    <property type="entry name" value="ORC5_C"/>
</dbReference>
<evidence type="ECO:0000313" key="7">
    <source>
        <dbReference type="Proteomes" id="UP000094801"/>
    </source>
</evidence>
<dbReference type="InterPro" id="IPR020796">
    <property type="entry name" value="ORC5"/>
</dbReference>
<keyword evidence="2" id="KW-0235">DNA replication</keyword>
<proteinExistence type="predicted"/>
<dbReference type="EMBL" id="KV453852">
    <property type="protein sequence ID" value="ODV85503.1"/>
    <property type="molecule type" value="Genomic_DNA"/>
</dbReference>
<dbReference type="GO" id="GO:0006270">
    <property type="term" value="P:DNA replication initiation"/>
    <property type="evidence" value="ECO:0007669"/>
    <property type="project" value="TreeGrafter"/>
</dbReference>
<evidence type="ECO:0000313" key="6">
    <source>
        <dbReference type="EMBL" id="ODV85503.1"/>
    </source>
</evidence>
<dbReference type="Proteomes" id="UP000094801">
    <property type="component" value="Unassembled WGS sequence"/>
</dbReference>
<dbReference type="Pfam" id="PF21639">
    <property type="entry name" value="ORC5_lid"/>
    <property type="match status" value="1"/>
</dbReference>
<dbReference type="Pfam" id="PF14630">
    <property type="entry name" value="ORC5_C"/>
    <property type="match status" value="1"/>
</dbReference>
<accession>A0A1E4T173</accession>
<evidence type="ECO:0000259" key="4">
    <source>
        <dbReference type="Pfam" id="PF14630"/>
    </source>
</evidence>
<dbReference type="PANTHER" id="PTHR12705:SF0">
    <property type="entry name" value="ORIGIN RECOGNITION COMPLEX SUBUNIT 5"/>
    <property type="match status" value="1"/>
</dbReference>
<dbReference type="GO" id="GO:0005664">
    <property type="term" value="C:nuclear origin of replication recognition complex"/>
    <property type="evidence" value="ECO:0007669"/>
    <property type="project" value="TreeGrafter"/>
</dbReference>
<feature type="domain" description="Origin recognition complex subunit 5 C-terminal" evidence="4">
    <location>
        <begin position="241"/>
        <end position="385"/>
    </location>
</feature>
<dbReference type="InterPro" id="IPR048866">
    <property type="entry name" value="ORC5_lid"/>
</dbReference>
<reference evidence="7" key="1">
    <citation type="submission" date="2016-04" db="EMBL/GenBank/DDBJ databases">
        <title>Comparative genomics of biotechnologically important yeasts.</title>
        <authorList>
            <consortium name="DOE Joint Genome Institute"/>
            <person name="Riley R."/>
            <person name="Haridas S."/>
            <person name="Wolfe K.H."/>
            <person name="Lopes M.R."/>
            <person name="Hittinger C.T."/>
            <person name="Goker M."/>
            <person name="Salamov A."/>
            <person name="Wisecaver J."/>
            <person name="Long T.M."/>
            <person name="Aerts A.L."/>
            <person name="Barry K."/>
            <person name="Choi C."/>
            <person name="Clum A."/>
            <person name="Coughlan A.Y."/>
            <person name="Deshpande S."/>
            <person name="Douglass A.P."/>
            <person name="Hanson S.J."/>
            <person name="Klenk H.-P."/>
            <person name="Labutti K."/>
            <person name="Lapidus A."/>
            <person name="Lindquist E."/>
            <person name="Lipzen A."/>
            <person name="Meier-Kolthoff J.P."/>
            <person name="Ohm R.A."/>
            <person name="Otillar R.P."/>
            <person name="Pangilinan J."/>
            <person name="Peng Y."/>
            <person name="Rokas A."/>
            <person name="Rosa C.A."/>
            <person name="Scheuner C."/>
            <person name="Sibirny A.A."/>
            <person name="Slot J.C."/>
            <person name="Stielow J.B."/>
            <person name="Sun H."/>
            <person name="Kurtzman C.P."/>
            <person name="Blackwell M."/>
            <person name="Grigoriev I.V."/>
            <person name="Jeffries T.W."/>
        </authorList>
    </citation>
    <scope>NUCLEOTIDE SEQUENCE [LARGE SCALE GENOMIC DNA]</scope>
    <source>
        <strain evidence="7">NRRL YB-2248</strain>
    </source>
</reference>
<protein>
    <recommendedName>
        <fullName evidence="8">Origin recognition complex subunit 5</fullName>
    </recommendedName>
</protein>
<sequence>MDLDSLHDVVAGCENIHNFIEVLKHLIQFSESDLNKGEKFGKPIVFVMDRIERLLASENPAELCAALSRLHEQSPLLSNISFVYVVNRSDFLNLSTFGIPIVKFDPYSSSQVKDILVNSMLETDWLTHINNEMKSGTTTITQLKNFINHYVVLILDTYSSFIGTDLNLSLAVLTKLWPIFYDPLVKLGKIEASVNDVLTTYTANKKLLQSEYALIDNLTGSENDFHASNPTGERKKGNYDLPNKTKYILIASYLASFGNPNHDYVLYSKEKDVRLNRKVTWTKRRKTNGSGSKKETGTKMIAQPFALERLLAILRAIYDDYQEQDPLFNDIELMNELATLSSLKSIDKLKIGDTIGGTTKWRCNVSWDVIKKFSEDVSFEVEEYLAEY</sequence>
<organism evidence="6 7">
    <name type="scientific">[Candida] arabinofermentans NRRL YB-2248</name>
    <dbReference type="NCBI Taxonomy" id="983967"/>
    <lineage>
        <taxon>Eukaryota</taxon>
        <taxon>Fungi</taxon>
        <taxon>Dikarya</taxon>
        <taxon>Ascomycota</taxon>
        <taxon>Saccharomycotina</taxon>
        <taxon>Pichiomycetes</taxon>
        <taxon>Pichiales</taxon>
        <taxon>Pichiaceae</taxon>
        <taxon>Ogataea</taxon>
        <taxon>Ogataea/Candida clade</taxon>
    </lineage>
</organism>
<evidence type="ECO:0000256" key="1">
    <source>
        <dbReference type="ARBA" id="ARBA00004123"/>
    </source>
</evidence>
<feature type="domain" description="ORC5 lid" evidence="5">
    <location>
        <begin position="148"/>
        <end position="209"/>
    </location>
</feature>
<dbReference type="AlphaFoldDB" id="A0A1E4T173"/>
<evidence type="ECO:0000256" key="3">
    <source>
        <dbReference type="ARBA" id="ARBA00023242"/>
    </source>
</evidence>
<dbReference type="PANTHER" id="PTHR12705">
    <property type="entry name" value="ORIGIN RECOGNITION COMPLEX SUBUNIT 5"/>
    <property type="match status" value="1"/>
</dbReference>
<name>A0A1E4T173_9ASCO</name>
<gene>
    <name evidence="6" type="ORF">CANARDRAFT_198347</name>
</gene>
<evidence type="ECO:0000256" key="2">
    <source>
        <dbReference type="ARBA" id="ARBA00022705"/>
    </source>
</evidence>
<evidence type="ECO:0008006" key="8">
    <source>
        <dbReference type="Google" id="ProtNLM"/>
    </source>
</evidence>
<keyword evidence="3" id="KW-0539">Nucleus</keyword>
<dbReference type="GO" id="GO:0003688">
    <property type="term" value="F:DNA replication origin binding"/>
    <property type="evidence" value="ECO:0007669"/>
    <property type="project" value="TreeGrafter"/>
</dbReference>